<evidence type="ECO:0000313" key="2">
    <source>
        <dbReference type="Proteomes" id="UP001328107"/>
    </source>
</evidence>
<gene>
    <name evidence="1" type="ORF">PMAYCL1PPCAC_26959</name>
</gene>
<accession>A0AAN5D5G7</accession>
<name>A0AAN5D5G7_9BILA</name>
<evidence type="ECO:0000313" key="1">
    <source>
        <dbReference type="EMBL" id="GMR56764.1"/>
    </source>
</evidence>
<sequence>SDSFSGSQSHLESRDSLRQLGTLRARLLLLVLKLLLCSLCRSLGLEHLVDELIETALRSRSSSLEGSLSSICSTAELLLDESDPLFDRLLDLITEGGLGLGCI</sequence>
<feature type="non-terminal residue" evidence="1">
    <location>
        <position position="1"/>
    </location>
</feature>
<organism evidence="1 2">
    <name type="scientific">Pristionchus mayeri</name>
    <dbReference type="NCBI Taxonomy" id="1317129"/>
    <lineage>
        <taxon>Eukaryota</taxon>
        <taxon>Metazoa</taxon>
        <taxon>Ecdysozoa</taxon>
        <taxon>Nematoda</taxon>
        <taxon>Chromadorea</taxon>
        <taxon>Rhabditida</taxon>
        <taxon>Rhabditina</taxon>
        <taxon>Diplogasteromorpha</taxon>
        <taxon>Diplogasteroidea</taxon>
        <taxon>Neodiplogasteridae</taxon>
        <taxon>Pristionchus</taxon>
    </lineage>
</organism>
<comment type="caution">
    <text evidence="1">The sequence shown here is derived from an EMBL/GenBank/DDBJ whole genome shotgun (WGS) entry which is preliminary data.</text>
</comment>
<dbReference type="Proteomes" id="UP001328107">
    <property type="component" value="Unassembled WGS sequence"/>
</dbReference>
<protein>
    <submittedName>
        <fullName evidence="1">Uncharacterized protein</fullName>
    </submittedName>
</protein>
<keyword evidence="2" id="KW-1185">Reference proteome</keyword>
<reference evidence="2" key="1">
    <citation type="submission" date="2022-10" db="EMBL/GenBank/DDBJ databases">
        <title>Genome assembly of Pristionchus species.</title>
        <authorList>
            <person name="Yoshida K."/>
            <person name="Sommer R.J."/>
        </authorList>
    </citation>
    <scope>NUCLEOTIDE SEQUENCE [LARGE SCALE GENOMIC DNA]</scope>
    <source>
        <strain evidence="2">RS5460</strain>
    </source>
</reference>
<proteinExistence type="predicted"/>
<dbReference type="EMBL" id="BTRK01000006">
    <property type="protein sequence ID" value="GMR56764.1"/>
    <property type="molecule type" value="Genomic_DNA"/>
</dbReference>
<dbReference type="AlphaFoldDB" id="A0AAN5D5G7"/>
<feature type="non-terminal residue" evidence="1">
    <location>
        <position position="103"/>
    </location>
</feature>